<feature type="transmembrane region" description="Helical" evidence="2">
    <location>
        <begin position="263"/>
        <end position="288"/>
    </location>
</feature>
<feature type="transmembrane region" description="Helical" evidence="2">
    <location>
        <begin position="391"/>
        <end position="415"/>
    </location>
</feature>
<feature type="compositionally biased region" description="Basic and acidic residues" evidence="1">
    <location>
        <begin position="98"/>
        <end position="116"/>
    </location>
</feature>
<gene>
    <name evidence="3" type="ORF">B0T24DRAFT_249530</name>
</gene>
<feature type="transmembrane region" description="Helical" evidence="2">
    <location>
        <begin position="300"/>
        <end position="322"/>
    </location>
</feature>
<proteinExistence type="predicted"/>
<sequence>MSLVAHLVRRGVGLAWSAHSESQRLKRDAAAADAHTGKHASMSTGQFVATTLLIITVVASIFTYFWIEYTLHFVLGNLVSVEDSTATAGSPSGVAGPKESESKDGESKDGEAKDGEPVEIEGTDDQVEKESLIPSTSTADERAVPRGNGGTTPITASIRSTLKHIRALDGFKGYFRGLGAFFLYAIASGILYALLVLLAEFINPGATNSLGTLSLPELVADFTVTMSTCRLHCNWTHATVRDSTDIPARGVYRRSRHVSRKDYRFLSLPAMRIWLARAAATALPLAVFRIAQPMIRPTPVAATLVTVLFVVVCVLISVSVVLPARIARTRIETSLLLETVSTIVPVDRTFGGRVDRTQSLAWWRFVALHLGFVGAYKTFDRATFRRALKVWAVYFLVALTFMFGVTALLCVELLFVMGGPDAATAVIKQMIADTGSP</sequence>
<feature type="transmembrane region" description="Helical" evidence="2">
    <location>
        <begin position="47"/>
        <end position="67"/>
    </location>
</feature>
<evidence type="ECO:0000313" key="3">
    <source>
        <dbReference type="EMBL" id="KAK3373071.1"/>
    </source>
</evidence>
<name>A0AAE0KAI6_9PEZI</name>
<keyword evidence="2" id="KW-1133">Transmembrane helix</keyword>
<feature type="transmembrane region" description="Helical" evidence="2">
    <location>
        <begin position="181"/>
        <end position="202"/>
    </location>
</feature>
<organism evidence="3 4">
    <name type="scientific">Lasiosphaeria ovina</name>
    <dbReference type="NCBI Taxonomy" id="92902"/>
    <lineage>
        <taxon>Eukaryota</taxon>
        <taxon>Fungi</taxon>
        <taxon>Dikarya</taxon>
        <taxon>Ascomycota</taxon>
        <taxon>Pezizomycotina</taxon>
        <taxon>Sordariomycetes</taxon>
        <taxon>Sordariomycetidae</taxon>
        <taxon>Sordariales</taxon>
        <taxon>Lasiosphaeriaceae</taxon>
        <taxon>Lasiosphaeria</taxon>
    </lineage>
</organism>
<dbReference type="AlphaFoldDB" id="A0AAE0KAI6"/>
<keyword evidence="2" id="KW-0812">Transmembrane</keyword>
<dbReference type="EMBL" id="JAULSN010000004">
    <property type="protein sequence ID" value="KAK3373071.1"/>
    <property type="molecule type" value="Genomic_DNA"/>
</dbReference>
<comment type="caution">
    <text evidence="3">The sequence shown here is derived from an EMBL/GenBank/DDBJ whole genome shotgun (WGS) entry which is preliminary data.</text>
</comment>
<evidence type="ECO:0000256" key="1">
    <source>
        <dbReference type="SAM" id="MobiDB-lite"/>
    </source>
</evidence>
<keyword evidence="2" id="KW-0472">Membrane</keyword>
<feature type="region of interest" description="Disordered" evidence="1">
    <location>
        <begin position="86"/>
        <end position="152"/>
    </location>
</feature>
<keyword evidence="4" id="KW-1185">Reference proteome</keyword>
<accession>A0AAE0KAI6</accession>
<reference evidence="3" key="2">
    <citation type="submission" date="2023-06" db="EMBL/GenBank/DDBJ databases">
        <authorList>
            <consortium name="Lawrence Berkeley National Laboratory"/>
            <person name="Haridas S."/>
            <person name="Hensen N."/>
            <person name="Bonometti L."/>
            <person name="Westerberg I."/>
            <person name="Brannstrom I.O."/>
            <person name="Guillou S."/>
            <person name="Cros-Aarteil S."/>
            <person name="Calhoun S."/>
            <person name="Kuo A."/>
            <person name="Mondo S."/>
            <person name="Pangilinan J."/>
            <person name="Riley R."/>
            <person name="Labutti K."/>
            <person name="Andreopoulos B."/>
            <person name="Lipzen A."/>
            <person name="Chen C."/>
            <person name="Yanf M."/>
            <person name="Daum C."/>
            <person name="Ng V."/>
            <person name="Clum A."/>
            <person name="Steindorff A."/>
            <person name="Ohm R."/>
            <person name="Martin F."/>
            <person name="Silar P."/>
            <person name="Natvig D."/>
            <person name="Lalanne C."/>
            <person name="Gautier V."/>
            <person name="Ament-Velasquez S.L."/>
            <person name="Kruys A."/>
            <person name="Hutchinson M.I."/>
            <person name="Powell A.J."/>
            <person name="Barry K."/>
            <person name="Miller A.N."/>
            <person name="Grigoriev I.V."/>
            <person name="Debuchy R."/>
            <person name="Gladieux P."/>
            <person name="Thoren M.H."/>
            <person name="Johannesson H."/>
        </authorList>
    </citation>
    <scope>NUCLEOTIDE SEQUENCE</scope>
    <source>
        <strain evidence="3">CBS 958.72</strain>
    </source>
</reference>
<dbReference type="Proteomes" id="UP001287356">
    <property type="component" value="Unassembled WGS sequence"/>
</dbReference>
<reference evidence="3" key="1">
    <citation type="journal article" date="2023" name="Mol. Phylogenet. Evol.">
        <title>Genome-scale phylogeny and comparative genomics of the fungal order Sordariales.</title>
        <authorList>
            <person name="Hensen N."/>
            <person name="Bonometti L."/>
            <person name="Westerberg I."/>
            <person name="Brannstrom I.O."/>
            <person name="Guillou S."/>
            <person name="Cros-Aarteil S."/>
            <person name="Calhoun S."/>
            <person name="Haridas S."/>
            <person name="Kuo A."/>
            <person name="Mondo S."/>
            <person name="Pangilinan J."/>
            <person name="Riley R."/>
            <person name="LaButti K."/>
            <person name="Andreopoulos B."/>
            <person name="Lipzen A."/>
            <person name="Chen C."/>
            <person name="Yan M."/>
            <person name="Daum C."/>
            <person name="Ng V."/>
            <person name="Clum A."/>
            <person name="Steindorff A."/>
            <person name="Ohm R.A."/>
            <person name="Martin F."/>
            <person name="Silar P."/>
            <person name="Natvig D.O."/>
            <person name="Lalanne C."/>
            <person name="Gautier V."/>
            <person name="Ament-Velasquez S.L."/>
            <person name="Kruys A."/>
            <person name="Hutchinson M.I."/>
            <person name="Powell A.J."/>
            <person name="Barry K."/>
            <person name="Miller A.N."/>
            <person name="Grigoriev I.V."/>
            <person name="Debuchy R."/>
            <person name="Gladieux P."/>
            <person name="Hiltunen Thoren M."/>
            <person name="Johannesson H."/>
        </authorList>
    </citation>
    <scope>NUCLEOTIDE SEQUENCE</scope>
    <source>
        <strain evidence="3">CBS 958.72</strain>
    </source>
</reference>
<evidence type="ECO:0000256" key="2">
    <source>
        <dbReference type="SAM" id="Phobius"/>
    </source>
</evidence>
<evidence type="ECO:0000313" key="4">
    <source>
        <dbReference type="Proteomes" id="UP001287356"/>
    </source>
</evidence>
<protein>
    <submittedName>
        <fullName evidence="3">Uncharacterized protein</fullName>
    </submittedName>
</protein>